<accession>W0JV94</accession>
<dbReference type="InterPro" id="IPR024185">
    <property type="entry name" value="FTHF_cligase-like_sf"/>
</dbReference>
<name>W0JV94_9EURY</name>
<gene>
    <name evidence="2" type="ORF">HALLA_02470</name>
</gene>
<feature type="domain" description="LUD" evidence="1">
    <location>
        <begin position="63"/>
        <end position="166"/>
    </location>
</feature>
<geneLocation type="plasmid" evidence="2">
    <name>unnamed</name>
</geneLocation>
<dbReference type="PANTHER" id="PTHR43682:SF1">
    <property type="entry name" value="LACTATE UTILIZATION PROTEIN C"/>
    <property type="match status" value="1"/>
</dbReference>
<dbReference type="EMBL" id="CP007056">
    <property type="protein sequence ID" value="AHG01262.1"/>
    <property type="molecule type" value="Genomic_DNA"/>
</dbReference>
<dbReference type="Proteomes" id="UP000019024">
    <property type="component" value="Plasmid unnamed"/>
</dbReference>
<organism evidence="2 3">
    <name type="scientific">Halostagnicola larsenii XH-48</name>
    <dbReference type="NCBI Taxonomy" id="797299"/>
    <lineage>
        <taxon>Archaea</taxon>
        <taxon>Methanobacteriati</taxon>
        <taxon>Methanobacteriota</taxon>
        <taxon>Stenosarchaea group</taxon>
        <taxon>Halobacteria</taxon>
        <taxon>Halobacteriales</taxon>
        <taxon>Natrialbaceae</taxon>
        <taxon>Halostagnicola</taxon>
    </lineage>
</organism>
<evidence type="ECO:0000313" key="2">
    <source>
        <dbReference type="EMBL" id="AHG01262.1"/>
    </source>
</evidence>
<dbReference type="RefSeq" id="WP_049954199.1">
    <property type="nucleotide sequence ID" value="NZ_CP007056.1"/>
</dbReference>
<keyword evidence="3" id="KW-1185">Reference proteome</keyword>
<dbReference type="InterPro" id="IPR003741">
    <property type="entry name" value="LUD_dom"/>
</dbReference>
<evidence type="ECO:0000259" key="1">
    <source>
        <dbReference type="Pfam" id="PF02589"/>
    </source>
</evidence>
<evidence type="ECO:0000313" key="3">
    <source>
        <dbReference type="Proteomes" id="UP000019024"/>
    </source>
</evidence>
<dbReference type="KEGG" id="hlr:HALLA_02470"/>
<reference evidence="2 3" key="1">
    <citation type="submission" date="2014-01" db="EMBL/GenBank/DDBJ databases">
        <authorList>
            <consortium name="DOE Joint Genome Institute"/>
            <person name="Anderson I."/>
            <person name="Huntemann M."/>
            <person name="Han J."/>
            <person name="Chen A."/>
            <person name="Kyrpides N."/>
            <person name="Mavromatis K."/>
            <person name="Markowitz V."/>
            <person name="Palaniappan K."/>
            <person name="Ivanova N."/>
            <person name="Schaumberg A."/>
            <person name="Pati A."/>
            <person name="Liolios K."/>
            <person name="Nordberg H.P."/>
            <person name="Cantor M.N."/>
            <person name="Hua S.X."/>
            <person name="Woyke T."/>
        </authorList>
    </citation>
    <scope>NUCLEOTIDE SEQUENCE [LARGE SCALE GENOMIC DNA]</scope>
    <source>
        <strain evidence="2 3">XH-48</strain>
        <plasmid evidence="3">1</plasmid>
    </source>
</reference>
<dbReference type="Gene3D" id="3.40.50.10420">
    <property type="entry name" value="NagB/RpiA/CoA transferase-like"/>
    <property type="match status" value="1"/>
</dbReference>
<proteinExistence type="predicted"/>
<sequence>MTTTPVDAFEQSLTDLPVRVTRTTVAEFDEMLESCLDPPAVGVSLPFETISLDDHPVTVDPTADELLSATTGVTPGGPAIAEYGSVVVTSEFDGTEHTSLYPDKHVIVLAASDIVPTLANAISEIEEGIDDGLTSAVITTGPSATADMGAPVYGAHGPEDVHVLVLTDR</sequence>
<keyword evidence="2" id="KW-0614">Plasmid</keyword>
<dbReference type="Pfam" id="PF02589">
    <property type="entry name" value="LUD_dom"/>
    <property type="match status" value="1"/>
</dbReference>
<dbReference type="InterPro" id="IPR037171">
    <property type="entry name" value="NagB/RpiA_transferase-like"/>
</dbReference>
<dbReference type="HOGENOM" id="CLU_090664_1_3_2"/>
<dbReference type="eggNOG" id="arCOG04519">
    <property type="taxonomic scope" value="Archaea"/>
</dbReference>
<dbReference type="GeneID" id="25146683"/>
<dbReference type="OrthoDB" id="199019at2157"/>
<protein>
    <recommendedName>
        <fullName evidence="1">LUD domain-containing protein</fullName>
    </recommendedName>
</protein>
<dbReference type="AlphaFoldDB" id="W0JV94"/>
<dbReference type="PANTHER" id="PTHR43682">
    <property type="entry name" value="LACTATE UTILIZATION PROTEIN C"/>
    <property type="match status" value="1"/>
</dbReference>
<dbReference type="SUPFAM" id="SSF100950">
    <property type="entry name" value="NagB/RpiA/CoA transferase-like"/>
    <property type="match status" value="1"/>
</dbReference>